<dbReference type="PANTHER" id="PTHR10217:SF435">
    <property type="entry name" value="POTASSIUM VOLTAGE-GATED CHANNEL PROTEIN EAG"/>
    <property type="match status" value="1"/>
</dbReference>
<evidence type="ECO:0000313" key="15">
    <source>
        <dbReference type="EMBL" id="KAF0731165.1"/>
    </source>
</evidence>
<keyword evidence="16" id="KW-1185">Reference proteome</keyword>
<evidence type="ECO:0000256" key="6">
    <source>
        <dbReference type="ARBA" id="ARBA00022882"/>
    </source>
</evidence>
<evidence type="ECO:0000256" key="8">
    <source>
        <dbReference type="ARBA" id="ARBA00022989"/>
    </source>
</evidence>
<dbReference type="GO" id="GO:0005886">
    <property type="term" value="C:plasma membrane"/>
    <property type="evidence" value="ECO:0007669"/>
    <property type="project" value="TreeGrafter"/>
</dbReference>
<evidence type="ECO:0000256" key="7">
    <source>
        <dbReference type="ARBA" id="ARBA00022958"/>
    </source>
</evidence>
<sequence length="713" mass="81347">MLGVNRGFKPVGPSVPLARASFPTANRARVHPKAKRPLNRKFQTSMTLTSQYFNRFIGSGKGILTSTTKQLPRRHRWFRPFHPHSQQMRNWGIVSIVSIVFTAIVTPFETAFTTTSLDSWLFYVNRCVDLCFLADAGLQFFLMYYDEANSIWVSDPRKIARKYLLGWFGLDLLSILPFDVVGLALANTTVKQLRFTRVLRLLRLMKIIKVLRRATSIRLWESKMVVNYATVSLVKFCLIVLMTSHWMACIFRMVVDIEDYFDSHGVKMNWMTEHNMGGAPIAASGMGIQYMSALYWSSMTLTTIGYGDLVPTTPGERALAIMCMLIGGGTYAYVVGSVCQILNSMDASTTEFHQTIDTLNEYCRHNKLPAELSSRLREYFHSSRTLLRERQHHNLLLTMSPGLRGEVALYNNQWIANIDFFNCSSAFERSQFITAVALLLRHECFPPNEYVIREGEYNTKMYLVQRGIATKGKVMYSGGSFFGEDIILTLRQRRAAVRAFSYLHVQVLSKFELEELIYSGLYPEIQRNIRRQVLKAAFKNNFVKLSQDTIRRRSTQSPDALKQSLMVKFLSMEPLDDTLHRQNNDRRLSNGPQSPQSHPKYPLYRAASKTEPTKTEDDTVDTIIDSVSTLMDANIAHHDKHLISKLDEILARITRLEKYVTPNVIYPTSAPAHQAHERSDSAVLLQAVQELERGEARSLAKTASFKRRTSCGT</sequence>
<dbReference type="InterPro" id="IPR050818">
    <property type="entry name" value="KCNH_animal-type"/>
</dbReference>
<keyword evidence="4 13" id="KW-0812">Transmembrane</keyword>
<proteinExistence type="predicted"/>
<dbReference type="VEuPathDB" id="FungiDB:AeMF1_019795"/>
<feature type="transmembrane region" description="Helical" evidence="13">
    <location>
        <begin position="318"/>
        <end position="336"/>
    </location>
</feature>
<evidence type="ECO:0000256" key="12">
    <source>
        <dbReference type="SAM" id="MobiDB-lite"/>
    </source>
</evidence>
<dbReference type="EMBL" id="VJMJ01000146">
    <property type="protein sequence ID" value="KAF0731165.1"/>
    <property type="molecule type" value="Genomic_DNA"/>
</dbReference>
<evidence type="ECO:0000256" key="13">
    <source>
        <dbReference type="SAM" id="Phobius"/>
    </source>
</evidence>
<dbReference type="Gene3D" id="1.10.287.630">
    <property type="entry name" value="Helix hairpin bin"/>
    <property type="match status" value="1"/>
</dbReference>
<evidence type="ECO:0000313" key="16">
    <source>
        <dbReference type="Proteomes" id="UP000481153"/>
    </source>
</evidence>
<feature type="transmembrane region" description="Helical" evidence="13">
    <location>
        <begin position="276"/>
        <end position="298"/>
    </location>
</feature>
<keyword evidence="2" id="KW-0813">Transport</keyword>
<keyword evidence="10 13" id="KW-0472">Membrane</keyword>
<dbReference type="Gene3D" id="2.60.120.10">
    <property type="entry name" value="Jelly Rolls"/>
    <property type="match status" value="1"/>
</dbReference>
<dbReference type="InterPro" id="IPR018490">
    <property type="entry name" value="cNMP-bd_dom_sf"/>
</dbReference>
<feature type="domain" description="Cyclic nucleotide-binding" evidence="14">
    <location>
        <begin position="420"/>
        <end position="517"/>
    </location>
</feature>
<evidence type="ECO:0000256" key="9">
    <source>
        <dbReference type="ARBA" id="ARBA00023065"/>
    </source>
</evidence>
<evidence type="ECO:0000259" key="14">
    <source>
        <dbReference type="PROSITE" id="PS50042"/>
    </source>
</evidence>
<keyword evidence="8 13" id="KW-1133">Transmembrane helix</keyword>
<dbReference type="InterPro" id="IPR014710">
    <property type="entry name" value="RmlC-like_jellyroll"/>
</dbReference>
<evidence type="ECO:0000256" key="2">
    <source>
        <dbReference type="ARBA" id="ARBA00022448"/>
    </source>
</evidence>
<dbReference type="GO" id="GO:0042391">
    <property type="term" value="P:regulation of membrane potential"/>
    <property type="evidence" value="ECO:0007669"/>
    <property type="project" value="TreeGrafter"/>
</dbReference>
<feature type="transmembrane region" description="Helical" evidence="13">
    <location>
        <begin position="91"/>
        <end position="108"/>
    </location>
</feature>
<dbReference type="SUPFAM" id="SSF51206">
    <property type="entry name" value="cAMP-binding domain-like"/>
    <property type="match status" value="1"/>
</dbReference>
<dbReference type="CDD" id="cd00038">
    <property type="entry name" value="CAP_ED"/>
    <property type="match status" value="1"/>
</dbReference>
<name>A0A6G0WUM5_9STRA</name>
<evidence type="ECO:0000256" key="10">
    <source>
        <dbReference type="ARBA" id="ARBA00023136"/>
    </source>
</evidence>
<comment type="caution">
    <text evidence="15">The sequence shown here is derived from an EMBL/GenBank/DDBJ whole genome shotgun (WGS) entry which is preliminary data.</text>
</comment>
<dbReference type="InterPro" id="IPR003938">
    <property type="entry name" value="K_chnl_volt-dep_EAG/ELK/ERG"/>
</dbReference>
<evidence type="ECO:0000256" key="5">
    <source>
        <dbReference type="ARBA" id="ARBA00022826"/>
    </source>
</evidence>
<dbReference type="PRINTS" id="PR01463">
    <property type="entry name" value="EAGCHANLFMLY"/>
</dbReference>
<keyword evidence="6" id="KW-0851">Voltage-gated channel</keyword>
<keyword evidence="11" id="KW-0407">Ion channel</keyword>
<protein>
    <recommendedName>
        <fullName evidence="14">Cyclic nucleotide-binding domain-containing protein</fullName>
    </recommendedName>
</protein>
<dbReference type="GO" id="GO:0005249">
    <property type="term" value="F:voltage-gated potassium channel activity"/>
    <property type="evidence" value="ECO:0007669"/>
    <property type="project" value="InterPro"/>
</dbReference>
<gene>
    <name evidence="15" type="ORF">Ae201684_011431</name>
</gene>
<comment type="subcellular location">
    <subcellularLocation>
        <location evidence="1">Membrane</location>
        <topology evidence="1">Multi-pass membrane protein</topology>
    </subcellularLocation>
</comment>
<dbReference type="PROSITE" id="PS50042">
    <property type="entry name" value="CNMP_BINDING_3"/>
    <property type="match status" value="1"/>
</dbReference>
<dbReference type="Pfam" id="PF00520">
    <property type="entry name" value="Ion_trans"/>
    <property type="match status" value="1"/>
</dbReference>
<dbReference type="Proteomes" id="UP000481153">
    <property type="component" value="Unassembled WGS sequence"/>
</dbReference>
<reference evidence="15 16" key="1">
    <citation type="submission" date="2019-07" db="EMBL/GenBank/DDBJ databases">
        <title>Genomics analysis of Aphanomyces spp. identifies a new class of oomycete effector associated with host adaptation.</title>
        <authorList>
            <person name="Gaulin E."/>
        </authorList>
    </citation>
    <scope>NUCLEOTIDE SEQUENCE [LARGE SCALE GENOMIC DNA]</scope>
    <source>
        <strain evidence="15 16">ATCC 201684</strain>
    </source>
</reference>
<feature type="region of interest" description="Disordered" evidence="12">
    <location>
        <begin position="581"/>
        <end position="602"/>
    </location>
</feature>
<evidence type="ECO:0000256" key="1">
    <source>
        <dbReference type="ARBA" id="ARBA00004141"/>
    </source>
</evidence>
<accession>A0A6G0WUM5</accession>
<keyword evidence="7" id="KW-0630">Potassium</keyword>
<dbReference type="InterPro" id="IPR000595">
    <property type="entry name" value="cNMP-bd_dom"/>
</dbReference>
<evidence type="ECO:0000256" key="4">
    <source>
        <dbReference type="ARBA" id="ARBA00022692"/>
    </source>
</evidence>
<dbReference type="GO" id="GO:0034702">
    <property type="term" value="C:monoatomic ion channel complex"/>
    <property type="evidence" value="ECO:0007669"/>
    <property type="project" value="UniProtKB-KW"/>
</dbReference>
<dbReference type="PANTHER" id="PTHR10217">
    <property type="entry name" value="VOLTAGE AND LIGAND GATED POTASSIUM CHANNEL"/>
    <property type="match status" value="1"/>
</dbReference>
<feature type="transmembrane region" description="Helical" evidence="13">
    <location>
        <begin position="163"/>
        <end position="186"/>
    </location>
</feature>
<keyword evidence="9" id="KW-0406">Ion transport</keyword>
<organism evidence="15 16">
    <name type="scientific">Aphanomyces euteiches</name>
    <dbReference type="NCBI Taxonomy" id="100861"/>
    <lineage>
        <taxon>Eukaryota</taxon>
        <taxon>Sar</taxon>
        <taxon>Stramenopiles</taxon>
        <taxon>Oomycota</taxon>
        <taxon>Saprolegniomycetes</taxon>
        <taxon>Saprolegniales</taxon>
        <taxon>Verrucalvaceae</taxon>
        <taxon>Aphanomyces</taxon>
    </lineage>
</organism>
<keyword evidence="3" id="KW-0633">Potassium transport</keyword>
<evidence type="ECO:0000256" key="11">
    <source>
        <dbReference type="ARBA" id="ARBA00023303"/>
    </source>
</evidence>
<dbReference type="AlphaFoldDB" id="A0A6G0WUM5"/>
<keyword evidence="5" id="KW-0631">Potassium channel</keyword>
<evidence type="ECO:0000256" key="3">
    <source>
        <dbReference type="ARBA" id="ARBA00022538"/>
    </source>
</evidence>
<dbReference type="InterPro" id="IPR005821">
    <property type="entry name" value="Ion_trans_dom"/>
</dbReference>
<feature type="transmembrane region" description="Helical" evidence="13">
    <location>
        <begin position="233"/>
        <end position="255"/>
    </location>
</feature>
<dbReference type="Gene3D" id="1.10.287.70">
    <property type="match status" value="1"/>
</dbReference>
<dbReference type="SUPFAM" id="SSF81324">
    <property type="entry name" value="Voltage-gated potassium channels"/>
    <property type="match status" value="1"/>
</dbReference>